<sequence>MKLTQSTRFVLFTTLLASTAVVAADKTTEKHLDDPTRIMTKVGAGYDGELTFNGSIGLDETRMLRGQINADGSEWQLGGSWLFDKGILNAYLNGHEQRNTYNLGTYVSLSLMGVDTGKWMVFPMAGVTFVDGKKGNDNSTGAYLGAFAIRPINAQWSAVTYAGGSIGSNSYSSLWLGAGASYKITSKHSVRLMGSYSDDNYRTDNKVSFSYNYEL</sequence>
<accession>A0ABZ0K2S5</accession>
<keyword evidence="1" id="KW-0732">Signal</keyword>
<keyword evidence="3" id="KW-1185">Reference proteome</keyword>
<organism evidence="2 3">
    <name type="scientific">Shewanella youngdeokensis</name>
    <dbReference type="NCBI Taxonomy" id="2999068"/>
    <lineage>
        <taxon>Bacteria</taxon>
        <taxon>Pseudomonadati</taxon>
        <taxon>Pseudomonadota</taxon>
        <taxon>Gammaproteobacteria</taxon>
        <taxon>Alteromonadales</taxon>
        <taxon>Shewanellaceae</taxon>
        <taxon>Shewanella</taxon>
    </lineage>
</organism>
<evidence type="ECO:0008006" key="4">
    <source>
        <dbReference type="Google" id="ProtNLM"/>
    </source>
</evidence>
<feature type="signal peptide" evidence="1">
    <location>
        <begin position="1"/>
        <end position="23"/>
    </location>
</feature>
<dbReference type="RefSeq" id="WP_310471135.1">
    <property type="nucleotide sequence ID" value="NZ_CP136522.1"/>
</dbReference>
<proteinExistence type="predicted"/>
<name>A0ABZ0K2S5_9GAMM</name>
<reference evidence="2 3" key="1">
    <citation type="submission" date="2023-10" db="EMBL/GenBank/DDBJ databases">
        <title>Complete genome sequence of Shewanella sp. DAU334.</title>
        <authorList>
            <person name="Lee Y.-S."/>
            <person name="Jeong H.-R."/>
            <person name="Hwang E.-J."/>
            <person name="Choi Y.-L."/>
            <person name="Kim G.-D."/>
        </authorList>
    </citation>
    <scope>NUCLEOTIDE SEQUENCE [LARGE SCALE GENOMIC DNA]</scope>
    <source>
        <strain evidence="2 3">DAU334</strain>
    </source>
</reference>
<evidence type="ECO:0000313" key="2">
    <source>
        <dbReference type="EMBL" id="WOT06863.1"/>
    </source>
</evidence>
<dbReference type="Proteomes" id="UP001529491">
    <property type="component" value="Chromosome"/>
</dbReference>
<evidence type="ECO:0000256" key="1">
    <source>
        <dbReference type="SAM" id="SignalP"/>
    </source>
</evidence>
<evidence type="ECO:0000313" key="3">
    <source>
        <dbReference type="Proteomes" id="UP001529491"/>
    </source>
</evidence>
<protein>
    <recommendedName>
        <fullName evidence="4">Outer membrane protein beta-barrel domain-containing protein</fullName>
    </recommendedName>
</protein>
<gene>
    <name evidence="2" type="ORF">RGE70_09040</name>
</gene>
<dbReference type="EMBL" id="CP136522">
    <property type="protein sequence ID" value="WOT06863.1"/>
    <property type="molecule type" value="Genomic_DNA"/>
</dbReference>
<feature type="chain" id="PRO_5045466898" description="Outer membrane protein beta-barrel domain-containing protein" evidence="1">
    <location>
        <begin position="24"/>
        <end position="215"/>
    </location>
</feature>